<dbReference type="AlphaFoldDB" id="A0A0E9PQK9"/>
<reference evidence="1" key="1">
    <citation type="submission" date="2014-11" db="EMBL/GenBank/DDBJ databases">
        <authorList>
            <person name="Amaro Gonzalez C."/>
        </authorList>
    </citation>
    <scope>NUCLEOTIDE SEQUENCE</scope>
</reference>
<name>A0A0E9PQK9_ANGAN</name>
<evidence type="ECO:0000313" key="1">
    <source>
        <dbReference type="EMBL" id="JAH06582.1"/>
    </source>
</evidence>
<proteinExistence type="predicted"/>
<organism evidence="1">
    <name type="scientific">Anguilla anguilla</name>
    <name type="common">European freshwater eel</name>
    <name type="synonym">Muraena anguilla</name>
    <dbReference type="NCBI Taxonomy" id="7936"/>
    <lineage>
        <taxon>Eukaryota</taxon>
        <taxon>Metazoa</taxon>
        <taxon>Chordata</taxon>
        <taxon>Craniata</taxon>
        <taxon>Vertebrata</taxon>
        <taxon>Euteleostomi</taxon>
        <taxon>Actinopterygii</taxon>
        <taxon>Neopterygii</taxon>
        <taxon>Teleostei</taxon>
        <taxon>Anguilliformes</taxon>
        <taxon>Anguillidae</taxon>
        <taxon>Anguilla</taxon>
    </lineage>
</organism>
<dbReference type="EMBL" id="GBXM01101995">
    <property type="protein sequence ID" value="JAH06582.1"/>
    <property type="molecule type" value="Transcribed_RNA"/>
</dbReference>
<sequence>MLSVGQNAQSTHTHTHSLPFILGPASTATLYR</sequence>
<protein>
    <submittedName>
        <fullName evidence="1">Uncharacterized protein</fullName>
    </submittedName>
</protein>
<accession>A0A0E9PQK9</accession>
<reference evidence="1" key="2">
    <citation type="journal article" date="2015" name="Fish Shellfish Immunol.">
        <title>Early steps in the European eel (Anguilla anguilla)-Vibrio vulnificus interaction in the gills: Role of the RtxA13 toxin.</title>
        <authorList>
            <person name="Callol A."/>
            <person name="Pajuelo D."/>
            <person name="Ebbesson L."/>
            <person name="Teles M."/>
            <person name="MacKenzie S."/>
            <person name="Amaro C."/>
        </authorList>
    </citation>
    <scope>NUCLEOTIDE SEQUENCE</scope>
</reference>